<organism evidence="3 4">
    <name type="scientific">Helicobacter pylori (strain ATCC 700392 / 26695)</name>
    <name type="common">Campylobacter pylori</name>
    <dbReference type="NCBI Taxonomy" id="85962"/>
    <lineage>
        <taxon>Bacteria</taxon>
        <taxon>Pseudomonadati</taxon>
        <taxon>Campylobacterota</taxon>
        <taxon>Epsilonproteobacteria</taxon>
        <taxon>Campylobacterales</taxon>
        <taxon>Helicobacteraceae</taxon>
        <taxon>Helicobacter</taxon>
    </lineage>
</organism>
<dbReference type="eggNOG" id="COG3144">
    <property type="taxonomic scope" value="Bacteria"/>
</dbReference>
<feature type="compositionally biased region" description="Polar residues" evidence="1">
    <location>
        <begin position="145"/>
        <end position="178"/>
    </location>
</feature>
<dbReference type="KEGG" id="heo:C694_04665"/>
<dbReference type="EnsemblBacteria" id="AAD07958">
    <property type="protein sequence ID" value="AAD07958"/>
    <property type="gene ID" value="HP_0906"/>
</dbReference>
<reference evidence="3 4" key="1">
    <citation type="journal article" date="1997" name="Nature">
        <title>The complete genome sequence of the gastric pathogen Helicobacter pylori.</title>
        <authorList>
            <person name="Tomb J.-F."/>
            <person name="White O."/>
            <person name="Kerlavage A.R."/>
            <person name="Clayton R.A."/>
            <person name="Sutton G.G."/>
            <person name="Fleischmann R.D."/>
            <person name="Ketchum K.A."/>
            <person name="Klenk H.P."/>
            <person name="Gill S."/>
            <person name="Dougherty B.A."/>
            <person name="Nelson K."/>
            <person name="Quackenbush J."/>
            <person name="Zhou L."/>
            <person name="Kirkness E.F."/>
            <person name="Peterson S."/>
            <person name="Loftus B."/>
            <person name="Richardson D."/>
            <person name="Dodson R."/>
            <person name="Khalak H.G."/>
            <person name="Glodek A."/>
            <person name="McKenney K."/>
            <person name="Fitzegerald L.M."/>
            <person name="Lee N."/>
            <person name="Adams M.D."/>
            <person name="Hickey E.K."/>
            <person name="Berg D.E."/>
            <person name="Gocayne J.D."/>
            <person name="Utterback T.R."/>
            <person name="Peterson J.D."/>
            <person name="Kelley J.M."/>
            <person name="Karp P.D."/>
            <person name="Smith H.O."/>
            <person name="Fraser C.M."/>
            <person name="Venter J.C."/>
        </authorList>
    </citation>
    <scope>NUCLEOTIDE SEQUENCE [LARGE SCALE GENOMIC DNA]</scope>
    <source>
        <strain evidence="4">ATCC 700392 / 26695</strain>
    </source>
</reference>
<evidence type="ECO:0000256" key="1">
    <source>
        <dbReference type="SAM" id="MobiDB-lite"/>
    </source>
</evidence>
<feature type="compositionally biased region" description="Pro residues" evidence="1">
    <location>
        <begin position="323"/>
        <end position="339"/>
    </location>
</feature>
<dbReference type="PATRIC" id="fig|85962.47.peg.969"/>
<feature type="compositionally biased region" description="Polar residues" evidence="1">
    <location>
        <begin position="304"/>
        <end position="314"/>
    </location>
</feature>
<accession>O25564</accession>
<protein>
    <recommendedName>
        <fullName evidence="2">Flagellar hook-length control protein-like C-terminal domain-containing protein</fullName>
    </recommendedName>
</protein>
<proteinExistence type="predicted"/>
<feature type="compositionally biased region" description="Basic and acidic residues" evidence="1">
    <location>
        <begin position="255"/>
        <end position="291"/>
    </location>
</feature>
<feature type="compositionally biased region" description="Basic and acidic residues" evidence="1">
    <location>
        <begin position="116"/>
        <end position="125"/>
    </location>
</feature>
<feature type="compositionally biased region" description="Polar residues" evidence="1">
    <location>
        <begin position="60"/>
        <end position="69"/>
    </location>
</feature>
<dbReference type="InterPro" id="IPR021136">
    <property type="entry name" value="Flagellar_hook_control-like_C"/>
</dbReference>
<dbReference type="Pfam" id="PF02120">
    <property type="entry name" value="Flg_hook"/>
    <property type="match status" value="1"/>
</dbReference>
<evidence type="ECO:0000313" key="3">
    <source>
        <dbReference type="EMBL" id="AAD07958.1"/>
    </source>
</evidence>
<name>O25564_HELPY</name>
<dbReference type="OrthoDB" id="5362877at2"/>
<feature type="compositionally biased region" description="Basic and acidic residues" evidence="1">
    <location>
        <begin position="70"/>
        <end position="80"/>
    </location>
</feature>
<feature type="region of interest" description="Disordered" evidence="1">
    <location>
        <begin position="473"/>
        <end position="527"/>
    </location>
</feature>
<dbReference type="RefSeq" id="WP_001139893.1">
    <property type="nucleotide sequence ID" value="NC_018939.1"/>
</dbReference>
<feature type="compositionally biased region" description="Basic and acidic residues" evidence="1">
    <location>
        <begin position="24"/>
        <end position="40"/>
    </location>
</feature>
<dbReference type="Gene3D" id="3.30.750.140">
    <property type="match status" value="1"/>
</dbReference>
<dbReference type="InterPro" id="IPR038610">
    <property type="entry name" value="FliK-like_C_sf"/>
</dbReference>
<feature type="compositionally biased region" description="Polar residues" evidence="1">
    <location>
        <begin position="126"/>
        <end position="136"/>
    </location>
</feature>
<dbReference type="Proteomes" id="UP000000429">
    <property type="component" value="Chromosome"/>
</dbReference>
<feature type="compositionally biased region" description="Low complexity" evidence="1">
    <location>
        <begin position="11"/>
        <end position="23"/>
    </location>
</feature>
<feature type="region of interest" description="Disordered" evidence="1">
    <location>
        <begin position="1"/>
        <end position="202"/>
    </location>
</feature>
<feature type="compositionally biased region" description="Polar residues" evidence="1">
    <location>
        <begin position="89"/>
        <end position="100"/>
    </location>
</feature>
<feature type="compositionally biased region" description="Polar residues" evidence="1">
    <location>
        <begin position="189"/>
        <end position="202"/>
    </location>
</feature>
<dbReference type="InParanoid" id="O25564"/>
<sequence>MPSPINPIHTNASANANALNSGAKNEDAKNAPKSASKDFSKILNQKISKDKTAPKENPNALKTTPQNSKEGAKEDAKTLEKTPTLPHQHAQNPAKDQQAPTLKDWLNHKKTTTPHETQHETHEANETNPKTPNETLNKNEKKPNGVTSSVHQTNLTNKNPITPTNHANNAIKNPTAPTDTKKEPKTLKDIQTLSQKHDLNASNIQAATTPENKNPLNASDQLALKTTQTPTNHTLAKNDAKNTANLSSVLQSLEKKEPQNKEHANPLNNEKKTPPLKEALEMNAIKRDKTLSKKKSEKTPIHAKTQTTAPSATPENAPKIPLKTPPLMPLIGANPPPNDNIPTPLEKEEKAKEASDNKEKTKETSNSAQNAQNTQASDKTSDNKSTAPKETIKHFTQQLKQEIQEYKPPMSRISMDLFPKELGKVEVIIQKVGKNLKVSVISHNNSLQTFLDNQQDLKNSLNALGFEGVDLSFSQDSSKEQQAPKDQPKEPFKEQELTPLKENALKSYQENTDNENQETSMQITLYA</sequence>
<feature type="compositionally biased region" description="Basic and acidic residues" evidence="1">
    <location>
        <begin position="345"/>
        <end position="363"/>
    </location>
</feature>
<keyword evidence="4" id="KW-1185">Reference proteome</keyword>
<evidence type="ECO:0000259" key="2">
    <source>
        <dbReference type="Pfam" id="PF02120"/>
    </source>
</evidence>
<feature type="compositionally biased region" description="Basic and acidic residues" evidence="1">
    <location>
        <begin position="179"/>
        <end position="188"/>
    </location>
</feature>
<feature type="compositionally biased region" description="Polar residues" evidence="1">
    <location>
        <begin position="517"/>
        <end position="527"/>
    </location>
</feature>
<dbReference type="PIR" id="B64633">
    <property type="entry name" value="B64633"/>
</dbReference>
<dbReference type="EMBL" id="AE000511">
    <property type="protein sequence ID" value="AAD07958.1"/>
    <property type="molecule type" value="Genomic_DNA"/>
</dbReference>
<gene>
    <name evidence="3" type="ordered locus">HP_0906</name>
</gene>
<dbReference type="PhylomeDB" id="O25564"/>
<dbReference type="STRING" id="85962.HP_0906"/>
<dbReference type="PaxDb" id="85962-C694_04665"/>
<feature type="compositionally biased region" description="Basic and acidic residues" evidence="1">
    <location>
        <begin position="477"/>
        <end position="496"/>
    </location>
</feature>
<dbReference type="KEGG" id="hpy:HP_0906"/>
<evidence type="ECO:0000313" key="4">
    <source>
        <dbReference type="Proteomes" id="UP000000429"/>
    </source>
</evidence>
<feature type="compositionally biased region" description="Polar residues" evidence="1">
    <location>
        <begin position="364"/>
        <end position="389"/>
    </location>
</feature>
<feature type="region of interest" description="Disordered" evidence="1">
    <location>
        <begin position="255"/>
        <end position="389"/>
    </location>
</feature>
<dbReference type="AlphaFoldDB" id="O25564"/>
<feature type="domain" description="Flagellar hook-length control protein-like C-terminal" evidence="2">
    <location>
        <begin position="400"/>
        <end position="482"/>
    </location>
</feature>